<feature type="compositionally biased region" description="Polar residues" evidence="1">
    <location>
        <begin position="213"/>
        <end position="228"/>
    </location>
</feature>
<feature type="region of interest" description="Disordered" evidence="1">
    <location>
        <begin position="502"/>
        <end position="562"/>
    </location>
</feature>
<keyword evidence="3" id="KW-1185">Reference proteome</keyword>
<feature type="compositionally biased region" description="Polar residues" evidence="1">
    <location>
        <begin position="12"/>
        <end position="28"/>
    </location>
</feature>
<evidence type="ECO:0000313" key="3">
    <source>
        <dbReference type="Proteomes" id="UP000654370"/>
    </source>
</evidence>
<feature type="compositionally biased region" description="Polar residues" evidence="1">
    <location>
        <begin position="522"/>
        <end position="538"/>
    </location>
</feature>
<reference evidence="2" key="1">
    <citation type="submission" date="2020-12" db="EMBL/GenBank/DDBJ databases">
        <title>Metabolic potential, ecology and presence of endohyphal bacteria is reflected in genomic diversity of Mucoromycotina.</title>
        <authorList>
            <person name="Muszewska A."/>
            <person name="Okrasinska A."/>
            <person name="Steczkiewicz K."/>
            <person name="Drgas O."/>
            <person name="Orlowska M."/>
            <person name="Perlinska-Lenart U."/>
            <person name="Aleksandrzak-Piekarczyk T."/>
            <person name="Szatraj K."/>
            <person name="Zielenkiewicz U."/>
            <person name="Pilsyk S."/>
            <person name="Malc E."/>
            <person name="Mieczkowski P."/>
            <person name="Kruszewska J.S."/>
            <person name="Biernat P."/>
            <person name="Pawlowska J."/>
        </authorList>
    </citation>
    <scope>NUCLEOTIDE SEQUENCE</scope>
    <source>
        <strain evidence="2">WA0000067209</strain>
    </source>
</reference>
<dbReference type="OrthoDB" id="2420260at2759"/>
<feature type="region of interest" description="Disordered" evidence="1">
    <location>
        <begin position="1"/>
        <end position="90"/>
    </location>
</feature>
<comment type="caution">
    <text evidence="2">The sequence shown here is derived from an EMBL/GenBank/DDBJ whole genome shotgun (WGS) entry which is preliminary data.</text>
</comment>
<evidence type="ECO:0008006" key="4">
    <source>
        <dbReference type="Google" id="ProtNLM"/>
    </source>
</evidence>
<dbReference type="Proteomes" id="UP000654370">
    <property type="component" value="Unassembled WGS sequence"/>
</dbReference>
<evidence type="ECO:0000256" key="1">
    <source>
        <dbReference type="SAM" id="MobiDB-lite"/>
    </source>
</evidence>
<sequence length="562" mass="62279">MQPASALRPPLSQKSSNAQPVDLTSSTSKRYRLSLASAKARKNVQSQNENTVRSVPGQKQQMTNRMPGKQAGTETQDVPQVKEEAWSSEDELIRPRKHVKAKDVVVKRRTLSDKIKAPVRVLDDAKAPASKQSRRKEPAIENSVDTAAFPSSMSSPLYNVDNDDLMRSSPPSPIFYERIVPRQIIPDDSDSSSDDFETLAVHKSPLVAKQRRNQVQQLPAATKTSTSDGVCAPTEPPRNASRSILSELTGASKRNAQRLSIPHATDQGVIDACLSGKPRVEQEQLDHVLSSRQTMKAKAVDTPRMHTCPICNQDFSISVIEAHASDCNGELSINNPTTSKPTKQSSLPWSFPKKKAFTVYRDNEDEARSAKEDTKECPICHEHVVISMFQRHIDSELNDLTSGYTVVREYHSTTSEENISSTVVDIDDHASDSECSVIDLVAGPHPYNSSASSKVPSEISVEEEIVPVQPVRERSFSPVEGFQDIRQLKEQDPGYQMYFQQFSGRSGSKRGRRKSTGDGQDECTQPTTSKARAGSSKSKPYKTRPSAAALKRYRQYKRKGKN</sequence>
<dbReference type="AlphaFoldDB" id="A0A8H7PDV2"/>
<feature type="region of interest" description="Disordered" evidence="1">
    <location>
        <begin position="123"/>
        <end position="143"/>
    </location>
</feature>
<gene>
    <name evidence="2" type="ORF">INT43_001570</name>
</gene>
<name>A0A8H7PDV2_MORIS</name>
<proteinExistence type="predicted"/>
<feature type="region of interest" description="Disordered" evidence="1">
    <location>
        <begin position="207"/>
        <end position="242"/>
    </location>
</feature>
<feature type="compositionally biased region" description="Basic residues" evidence="1">
    <location>
        <begin position="551"/>
        <end position="562"/>
    </location>
</feature>
<protein>
    <recommendedName>
        <fullName evidence="4">UBZ4-type domain-containing protein</fullName>
    </recommendedName>
</protein>
<organism evidence="2 3">
    <name type="scientific">Mortierella isabellina</name>
    <name type="common">Filamentous fungus</name>
    <name type="synonym">Umbelopsis isabellina</name>
    <dbReference type="NCBI Taxonomy" id="91625"/>
    <lineage>
        <taxon>Eukaryota</taxon>
        <taxon>Fungi</taxon>
        <taxon>Fungi incertae sedis</taxon>
        <taxon>Mucoromycota</taxon>
        <taxon>Mucoromycotina</taxon>
        <taxon>Umbelopsidomycetes</taxon>
        <taxon>Umbelopsidales</taxon>
        <taxon>Umbelopsidaceae</taxon>
        <taxon>Umbelopsis</taxon>
    </lineage>
</organism>
<accession>A0A8H7PDV2</accession>
<feature type="compositionally biased region" description="Polar residues" evidence="1">
    <location>
        <begin position="43"/>
        <end position="64"/>
    </location>
</feature>
<evidence type="ECO:0000313" key="2">
    <source>
        <dbReference type="EMBL" id="KAG2172093.1"/>
    </source>
</evidence>
<dbReference type="EMBL" id="JAEPQZ010000018">
    <property type="protein sequence ID" value="KAG2172093.1"/>
    <property type="molecule type" value="Genomic_DNA"/>
</dbReference>